<evidence type="ECO:0000256" key="1">
    <source>
        <dbReference type="ARBA" id="ARBA00023015"/>
    </source>
</evidence>
<proteinExistence type="predicted"/>
<evidence type="ECO:0000256" key="3">
    <source>
        <dbReference type="ARBA" id="ARBA00023163"/>
    </source>
</evidence>
<dbReference type="GO" id="GO:0003700">
    <property type="term" value="F:DNA-binding transcription factor activity"/>
    <property type="evidence" value="ECO:0007669"/>
    <property type="project" value="InterPro"/>
</dbReference>
<dbReference type="Pfam" id="PF12833">
    <property type="entry name" value="HTH_18"/>
    <property type="match status" value="1"/>
</dbReference>
<dbReference type="Pfam" id="PF12625">
    <property type="entry name" value="Arabinose_bd"/>
    <property type="match status" value="1"/>
</dbReference>
<gene>
    <name evidence="5" type="ORF">KME65_10230</name>
</gene>
<organism evidence="5 6">
    <name type="scientific">Candidatus Thiodiazotropha taylori</name>
    <dbReference type="NCBI Taxonomy" id="2792791"/>
    <lineage>
        <taxon>Bacteria</taxon>
        <taxon>Pseudomonadati</taxon>
        <taxon>Pseudomonadota</taxon>
        <taxon>Gammaproteobacteria</taxon>
        <taxon>Chromatiales</taxon>
        <taxon>Sedimenticolaceae</taxon>
        <taxon>Candidatus Thiodiazotropha</taxon>
    </lineage>
</organism>
<dbReference type="Gene3D" id="1.10.10.60">
    <property type="entry name" value="Homeodomain-like"/>
    <property type="match status" value="1"/>
</dbReference>
<comment type="caution">
    <text evidence="5">The sequence shown here is derived from an EMBL/GenBank/DDBJ whole genome shotgun (WGS) entry which is preliminary data.</text>
</comment>
<keyword evidence="1" id="KW-0805">Transcription regulation</keyword>
<evidence type="ECO:0000313" key="5">
    <source>
        <dbReference type="EMBL" id="MBT2989330.1"/>
    </source>
</evidence>
<dbReference type="PANTHER" id="PTHR47894:SF4">
    <property type="entry name" value="HTH-TYPE TRANSCRIPTIONAL REGULATOR GADX"/>
    <property type="match status" value="1"/>
</dbReference>
<evidence type="ECO:0000259" key="4">
    <source>
        <dbReference type="PROSITE" id="PS01124"/>
    </source>
</evidence>
<dbReference type="InterPro" id="IPR009057">
    <property type="entry name" value="Homeodomain-like_sf"/>
</dbReference>
<evidence type="ECO:0000256" key="2">
    <source>
        <dbReference type="ARBA" id="ARBA00023125"/>
    </source>
</evidence>
<dbReference type="SMART" id="SM00342">
    <property type="entry name" value="HTH_ARAC"/>
    <property type="match status" value="1"/>
</dbReference>
<keyword evidence="2" id="KW-0238">DNA-binding</keyword>
<feature type="domain" description="HTH araC/xylS-type" evidence="4">
    <location>
        <begin position="231"/>
        <end position="329"/>
    </location>
</feature>
<dbReference type="InterPro" id="IPR018060">
    <property type="entry name" value="HTH_AraC"/>
</dbReference>
<keyword evidence="3" id="KW-0804">Transcription</keyword>
<accession>A0A944QUV9</accession>
<dbReference type="AlphaFoldDB" id="A0A944QUV9"/>
<dbReference type="PANTHER" id="PTHR47894">
    <property type="entry name" value="HTH-TYPE TRANSCRIPTIONAL REGULATOR GADX"/>
    <property type="match status" value="1"/>
</dbReference>
<dbReference type="SUPFAM" id="SSF46689">
    <property type="entry name" value="Homeodomain-like"/>
    <property type="match status" value="1"/>
</dbReference>
<name>A0A944QUV9_9GAMM</name>
<dbReference type="PROSITE" id="PS01124">
    <property type="entry name" value="HTH_ARAC_FAMILY_2"/>
    <property type="match status" value="1"/>
</dbReference>
<dbReference type="EMBL" id="JAHHGM010000008">
    <property type="protein sequence ID" value="MBT2989330.1"/>
    <property type="molecule type" value="Genomic_DNA"/>
</dbReference>
<dbReference type="GO" id="GO:0005829">
    <property type="term" value="C:cytosol"/>
    <property type="evidence" value="ECO:0007669"/>
    <property type="project" value="TreeGrafter"/>
</dbReference>
<dbReference type="GO" id="GO:0000976">
    <property type="term" value="F:transcription cis-regulatory region binding"/>
    <property type="evidence" value="ECO:0007669"/>
    <property type="project" value="TreeGrafter"/>
</dbReference>
<protein>
    <submittedName>
        <fullName evidence="5">AraC family transcriptional regulator</fullName>
    </submittedName>
</protein>
<sequence>MKNEIQFTVNQGWKVLLNNLGVSVTEVLQRAELPVDLFTRKGAGLSTQEYFRLWHALEVTFDDPAFPLKISQSLNTDVFDPPIFAAYCSPNLNTALQRLSKFKPLIGPMKMDVEINDHATSMTLEFLEKGLDLPTSLISMEIGFFVQLARMASKEHMIPLRITSPIKLPCRDKLKKYFGVAPTLGGNISITFSAEDARKPFLTENVQMWEFFEQGLRKRLSEVSIDEGMTERVRSALLELLPSGQTTADDVASRLLVSRRTLQRRLGEEGTSFKAILMSVREELARHYITNSELPYIQISFLLGYEDPNSFFRAFHSWTGTTPDSFRTQAVH</sequence>
<dbReference type="InterPro" id="IPR032687">
    <property type="entry name" value="AraC-type_N"/>
</dbReference>
<evidence type="ECO:0000313" key="6">
    <source>
        <dbReference type="Proteomes" id="UP000770889"/>
    </source>
</evidence>
<reference evidence="5 6" key="1">
    <citation type="submission" date="2021-05" db="EMBL/GenBank/DDBJ databases">
        <title>Genetic and Functional Diversity in Clade A Lucinid endosymbionts from the Bahamas.</title>
        <authorList>
            <person name="Giani N.M."/>
            <person name="Engel A.S."/>
            <person name="Campbell B.J."/>
        </authorList>
    </citation>
    <scope>NUCLEOTIDE SEQUENCE [LARGE SCALE GENOMIC DNA]</scope>
    <source>
        <strain evidence="5">LUC16012Gg_MoonRockCtena</strain>
    </source>
</reference>
<dbReference type="Proteomes" id="UP000770889">
    <property type="component" value="Unassembled WGS sequence"/>
</dbReference>